<reference evidence="1 2" key="1">
    <citation type="journal article" date="2023" name="Nucleic Acids Res.">
        <title>The hologenome of Daphnia magna reveals possible DNA methylation and microbiome-mediated evolution of the host genome.</title>
        <authorList>
            <person name="Chaturvedi A."/>
            <person name="Li X."/>
            <person name="Dhandapani V."/>
            <person name="Marshall H."/>
            <person name="Kissane S."/>
            <person name="Cuenca-Cambronero M."/>
            <person name="Asole G."/>
            <person name="Calvet F."/>
            <person name="Ruiz-Romero M."/>
            <person name="Marangio P."/>
            <person name="Guigo R."/>
            <person name="Rago D."/>
            <person name="Mirbahai L."/>
            <person name="Eastwood N."/>
            <person name="Colbourne J.K."/>
            <person name="Zhou J."/>
            <person name="Mallon E."/>
            <person name="Orsini L."/>
        </authorList>
    </citation>
    <scope>NUCLEOTIDE SEQUENCE [LARGE SCALE GENOMIC DNA]</scope>
    <source>
        <strain evidence="1">LRV0_1</strain>
    </source>
</reference>
<evidence type="ECO:0000313" key="1">
    <source>
        <dbReference type="EMBL" id="KAK4019665.1"/>
    </source>
</evidence>
<keyword evidence="2" id="KW-1185">Reference proteome</keyword>
<gene>
    <name evidence="1" type="ORF">OUZ56_001678</name>
</gene>
<accession>A0ABR0A3F0</accession>
<dbReference type="EMBL" id="JAOYFB010000036">
    <property type="protein sequence ID" value="KAK4019665.1"/>
    <property type="molecule type" value="Genomic_DNA"/>
</dbReference>
<dbReference type="Proteomes" id="UP001234178">
    <property type="component" value="Unassembled WGS sequence"/>
</dbReference>
<protein>
    <submittedName>
        <fullName evidence="1">Uncharacterized protein</fullName>
    </submittedName>
</protein>
<comment type="caution">
    <text evidence="1">The sequence shown here is derived from an EMBL/GenBank/DDBJ whole genome shotgun (WGS) entry which is preliminary data.</text>
</comment>
<proteinExistence type="predicted"/>
<evidence type="ECO:0000313" key="2">
    <source>
        <dbReference type="Proteomes" id="UP001234178"/>
    </source>
</evidence>
<sequence length="62" mass="7176">MKLEPGCYDHQRLSCFSGIPVNATYTRENWMTTAAEDQTQQRPYEWIKTSGNDSTQMFLGKI</sequence>
<organism evidence="1 2">
    <name type="scientific">Daphnia magna</name>
    <dbReference type="NCBI Taxonomy" id="35525"/>
    <lineage>
        <taxon>Eukaryota</taxon>
        <taxon>Metazoa</taxon>
        <taxon>Ecdysozoa</taxon>
        <taxon>Arthropoda</taxon>
        <taxon>Crustacea</taxon>
        <taxon>Branchiopoda</taxon>
        <taxon>Diplostraca</taxon>
        <taxon>Cladocera</taxon>
        <taxon>Anomopoda</taxon>
        <taxon>Daphniidae</taxon>
        <taxon>Daphnia</taxon>
    </lineage>
</organism>
<name>A0ABR0A3F0_9CRUS</name>